<evidence type="ECO:0000313" key="2">
    <source>
        <dbReference type="Proteomes" id="UP000011083"/>
    </source>
</evidence>
<keyword evidence="2" id="KW-1185">Reference proteome</keyword>
<organism evidence="1 2">
    <name type="scientific">Acanthamoeba castellanii (strain ATCC 30010 / Neff)</name>
    <dbReference type="NCBI Taxonomy" id="1257118"/>
    <lineage>
        <taxon>Eukaryota</taxon>
        <taxon>Amoebozoa</taxon>
        <taxon>Discosea</taxon>
        <taxon>Longamoebia</taxon>
        <taxon>Centramoebida</taxon>
        <taxon>Acanthamoebidae</taxon>
        <taxon>Acanthamoeba</taxon>
    </lineage>
</organism>
<dbReference type="EMBL" id="KB007857">
    <property type="protein sequence ID" value="ELR23201.1"/>
    <property type="molecule type" value="Genomic_DNA"/>
</dbReference>
<name>L8HFK4_ACACF</name>
<accession>L8HFK4</accession>
<dbReference type="InterPro" id="IPR011037">
    <property type="entry name" value="Pyrv_Knase-like_insert_dom_sf"/>
</dbReference>
<proteinExistence type="predicted"/>
<evidence type="ECO:0000313" key="1">
    <source>
        <dbReference type="EMBL" id="ELR23201.1"/>
    </source>
</evidence>
<dbReference type="AlphaFoldDB" id="L8HFK4"/>
<protein>
    <recommendedName>
        <fullName evidence="3">MOSC domain containing protein</fullName>
    </recommendedName>
</protein>
<dbReference type="VEuPathDB" id="AmoebaDB:ACA1_067850"/>
<reference evidence="1 2" key="1">
    <citation type="journal article" date="2013" name="Genome Biol.">
        <title>Genome of Acanthamoeba castellanii highlights extensive lateral gene transfer and early evolution of tyrosine kinase signaling.</title>
        <authorList>
            <person name="Clarke M."/>
            <person name="Lohan A.J."/>
            <person name="Liu B."/>
            <person name="Lagkouvardos I."/>
            <person name="Roy S."/>
            <person name="Zafar N."/>
            <person name="Bertelli C."/>
            <person name="Schilde C."/>
            <person name="Kianianmomeni A."/>
            <person name="Burglin T.R."/>
            <person name="Frech C."/>
            <person name="Turcotte B."/>
            <person name="Kopec K.O."/>
            <person name="Synnott J.M."/>
            <person name="Choo C."/>
            <person name="Paponov I."/>
            <person name="Finkler A."/>
            <person name="Soon Heng Tan C."/>
            <person name="Hutchins A.P."/>
            <person name="Weinmeier T."/>
            <person name="Rattei T."/>
            <person name="Chu J.S."/>
            <person name="Gimenez G."/>
            <person name="Irimia M."/>
            <person name="Rigden D.J."/>
            <person name="Fitzpatrick D.A."/>
            <person name="Lorenzo-Morales J."/>
            <person name="Bateman A."/>
            <person name="Chiu C.H."/>
            <person name="Tang P."/>
            <person name="Hegemann P."/>
            <person name="Fromm H."/>
            <person name="Raoult D."/>
            <person name="Greub G."/>
            <person name="Miranda-Saavedra D."/>
            <person name="Chen N."/>
            <person name="Nash P."/>
            <person name="Ginger M.L."/>
            <person name="Horn M."/>
            <person name="Schaap P."/>
            <person name="Caler L."/>
            <person name="Loftus B."/>
        </authorList>
    </citation>
    <scope>NUCLEOTIDE SEQUENCE [LARGE SCALE GENOMIC DNA]</scope>
    <source>
        <strain evidence="1 2">Neff</strain>
    </source>
</reference>
<dbReference type="KEGG" id="acan:ACA1_067850"/>
<sequence length="126" mass="13589">MEGKVVALFVSPERGVRNAVDLVRVFPEGLEGDRFRREVLLVDEETLLEAGMQVGGMKENITVRGLGLGQSEPGARFRVGADLVFEVGQKLACVGEDPALTGKRGVFVRLTEGEGVIHKGDGVQRL</sequence>
<dbReference type="Proteomes" id="UP000011083">
    <property type="component" value="Unassembled WGS sequence"/>
</dbReference>
<dbReference type="SUPFAM" id="SSF50800">
    <property type="entry name" value="PK beta-barrel domain-like"/>
    <property type="match status" value="1"/>
</dbReference>
<dbReference type="RefSeq" id="XP_004352729.1">
    <property type="nucleotide sequence ID" value="XM_004352677.1"/>
</dbReference>
<evidence type="ECO:0008006" key="3">
    <source>
        <dbReference type="Google" id="ProtNLM"/>
    </source>
</evidence>
<dbReference type="GeneID" id="14924175"/>
<gene>
    <name evidence="1" type="ORF">ACA1_067850</name>
</gene>
<dbReference type="Gene3D" id="2.40.33.20">
    <property type="entry name" value="PK beta-barrel domain-like"/>
    <property type="match status" value="1"/>
</dbReference>